<dbReference type="InterPro" id="IPR036508">
    <property type="entry name" value="Chitin-bd_dom_sf"/>
</dbReference>
<evidence type="ECO:0000256" key="1">
    <source>
        <dbReference type="SAM" id="SignalP"/>
    </source>
</evidence>
<reference evidence="2" key="1">
    <citation type="submission" date="2014-12" db="EMBL/GenBank/DDBJ databases">
        <title>Insight into the proteome of Arion vulgaris.</title>
        <authorList>
            <person name="Aradska J."/>
            <person name="Bulat T."/>
            <person name="Smidak R."/>
            <person name="Sarate P."/>
            <person name="Gangsoo J."/>
            <person name="Sialana F."/>
            <person name="Bilban M."/>
            <person name="Lubec G."/>
        </authorList>
    </citation>
    <scope>NUCLEOTIDE SEQUENCE</scope>
    <source>
        <tissue evidence="2">Skin</tissue>
    </source>
</reference>
<evidence type="ECO:0008006" key="3">
    <source>
        <dbReference type="Google" id="ProtNLM"/>
    </source>
</evidence>
<keyword evidence="1" id="KW-0732">Signal</keyword>
<dbReference type="GO" id="GO:0008061">
    <property type="term" value="F:chitin binding"/>
    <property type="evidence" value="ECO:0007669"/>
    <property type="project" value="InterPro"/>
</dbReference>
<feature type="signal peptide" evidence="1">
    <location>
        <begin position="1"/>
        <end position="22"/>
    </location>
</feature>
<name>A0A0B6YJ88_9EUPU</name>
<organism evidence="2">
    <name type="scientific">Arion vulgaris</name>
    <dbReference type="NCBI Taxonomy" id="1028688"/>
    <lineage>
        <taxon>Eukaryota</taxon>
        <taxon>Metazoa</taxon>
        <taxon>Spiralia</taxon>
        <taxon>Lophotrochozoa</taxon>
        <taxon>Mollusca</taxon>
        <taxon>Gastropoda</taxon>
        <taxon>Heterobranchia</taxon>
        <taxon>Euthyneura</taxon>
        <taxon>Panpulmonata</taxon>
        <taxon>Eupulmonata</taxon>
        <taxon>Stylommatophora</taxon>
        <taxon>Helicina</taxon>
        <taxon>Arionoidea</taxon>
        <taxon>Arionidae</taxon>
        <taxon>Arion</taxon>
    </lineage>
</organism>
<gene>
    <name evidence="2" type="primary">ORF27128</name>
</gene>
<sequence>MIVIHIMMAVVTVLLGIDEAQCQQPDGLCINPTRLYPDVTNCRKFIRCVNRKPV</sequence>
<proteinExistence type="predicted"/>
<accession>A0A0B6YJ88</accession>
<evidence type="ECO:0000313" key="2">
    <source>
        <dbReference type="EMBL" id="CEK56229.1"/>
    </source>
</evidence>
<feature type="chain" id="PRO_5002110555" description="Kazal-like domain-containing protein" evidence="1">
    <location>
        <begin position="23"/>
        <end position="54"/>
    </location>
</feature>
<protein>
    <recommendedName>
        <fullName evidence="3">Kazal-like domain-containing protein</fullName>
    </recommendedName>
</protein>
<feature type="non-terminal residue" evidence="2">
    <location>
        <position position="54"/>
    </location>
</feature>
<dbReference type="AlphaFoldDB" id="A0A0B6YJ88"/>
<dbReference type="SUPFAM" id="SSF57625">
    <property type="entry name" value="Invertebrate chitin-binding proteins"/>
    <property type="match status" value="1"/>
</dbReference>
<dbReference type="EMBL" id="HACG01009364">
    <property type="protein sequence ID" value="CEK56229.1"/>
    <property type="molecule type" value="Transcribed_RNA"/>
</dbReference>